<dbReference type="EMBL" id="FNHS01000005">
    <property type="protein sequence ID" value="SDN01724.1"/>
    <property type="molecule type" value="Genomic_DNA"/>
</dbReference>
<dbReference type="PROSITE" id="PS50894">
    <property type="entry name" value="HPT"/>
    <property type="match status" value="1"/>
</dbReference>
<accession>A0A1G9XY97</accession>
<evidence type="ECO:0000313" key="5">
    <source>
        <dbReference type="EMBL" id="SDN01724.1"/>
    </source>
</evidence>
<evidence type="ECO:0000256" key="3">
    <source>
        <dbReference type="SAM" id="MobiDB-lite"/>
    </source>
</evidence>
<dbReference type="STRING" id="582672.SAMN05216360_10585"/>
<dbReference type="InterPro" id="IPR008207">
    <property type="entry name" value="Sig_transdc_His_kin_Hpt_dom"/>
</dbReference>
<dbReference type="Proteomes" id="UP000198704">
    <property type="component" value="Unassembled WGS sequence"/>
</dbReference>
<name>A0A1G9XY97_9HYPH</name>
<evidence type="ECO:0000313" key="6">
    <source>
        <dbReference type="Proteomes" id="UP000198704"/>
    </source>
</evidence>
<keyword evidence="1" id="KW-0902">Two-component regulatory system</keyword>
<feature type="domain" description="HPt" evidence="4">
    <location>
        <begin position="42"/>
        <end position="131"/>
    </location>
</feature>
<feature type="modified residue" description="Phosphohistidine" evidence="2">
    <location>
        <position position="79"/>
    </location>
</feature>
<dbReference type="Gene3D" id="1.20.120.160">
    <property type="entry name" value="HPT domain"/>
    <property type="match status" value="1"/>
</dbReference>
<feature type="region of interest" description="Disordered" evidence="3">
    <location>
        <begin position="1"/>
        <end position="21"/>
    </location>
</feature>
<dbReference type="Pfam" id="PF01627">
    <property type="entry name" value="Hpt"/>
    <property type="match status" value="1"/>
</dbReference>
<dbReference type="AlphaFoldDB" id="A0A1G9XY97"/>
<gene>
    <name evidence="5" type="ORF">SAMN05216360_10585</name>
</gene>
<organism evidence="5 6">
    <name type="scientific">Methylobacterium phyllostachyos</name>
    <dbReference type="NCBI Taxonomy" id="582672"/>
    <lineage>
        <taxon>Bacteria</taxon>
        <taxon>Pseudomonadati</taxon>
        <taxon>Pseudomonadota</taxon>
        <taxon>Alphaproteobacteria</taxon>
        <taxon>Hyphomicrobiales</taxon>
        <taxon>Methylobacteriaceae</taxon>
        <taxon>Methylobacterium</taxon>
    </lineage>
</organism>
<proteinExistence type="predicted"/>
<evidence type="ECO:0000256" key="2">
    <source>
        <dbReference type="PROSITE-ProRule" id="PRU00110"/>
    </source>
</evidence>
<reference evidence="6" key="1">
    <citation type="submission" date="2016-10" db="EMBL/GenBank/DDBJ databases">
        <authorList>
            <person name="Varghese N."/>
            <person name="Submissions S."/>
        </authorList>
    </citation>
    <scope>NUCLEOTIDE SEQUENCE [LARGE SCALE GENOMIC DNA]</scope>
    <source>
        <strain evidence="6">BL47</strain>
    </source>
</reference>
<keyword evidence="6" id="KW-1185">Reference proteome</keyword>
<feature type="compositionally biased region" description="Polar residues" evidence="3">
    <location>
        <begin position="1"/>
        <end position="14"/>
    </location>
</feature>
<sequence>MCGSDPQSPENTESAGAGRPPIDDAIAAAIDLAALDAQTGGDADLAREVLDLFAGQCRSILPRLTDPALSRAERADLAHTLKGSAAGVGAARVHALAHAAEAHLRGAGQVPLDDLADAVDAALRAIAEGRA</sequence>
<evidence type="ECO:0000259" key="4">
    <source>
        <dbReference type="PROSITE" id="PS50894"/>
    </source>
</evidence>
<dbReference type="SUPFAM" id="SSF47226">
    <property type="entry name" value="Histidine-containing phosphotransfer domain, HPT domain"/>
    <property type="match status" value="1"/>
</dbReference>
<keyword evidence="2" id="KW-0597">Phosphoprotein</keyword>
<dbReference type="InterPro" id="IPR036641">
    <property type="entry name" value="HPT_dom_sf"/>
</dbReference>
<protein>
    <submittedName>
        <fullName evidence="5">HPt (Histidine-containing phosphotransfer) domain-containing protein</fullName>
    </submittedName>
</protein>
<evidence type="ECO:0000256" key="1">
    <source>
        <dbReference type="ARBA" id="ARBA00023012"/>
    </source>
</evidence>
<dbReference type="GO" id="GO:0000160">
    <property type="term" value="P:phosphorelay signal transduction system"/>
    <property type="evidence" value="ECO:0007669"/>
    <property type="project" value="UniProtKB-KW"/>
</dbReference>
<dbReference type="GO" id="GO:0004672">
    <property type="term" value="F:protein kinase activity"/>
    <property type="evidence" value="ECO:0007669"/>
    <property type="project" value="UniProtKB-ARBA"/>
</dbReference>